<evidence type="ECO:0000256" key="1">
    <source>
        <dbReference type="SAM" id="Phobius"/>
    </source>
</evidence>
<keyword evidence="1" id="KW-0472">Membrane</keyword>
<dbReference type="GO" id="GO:0080120">
    <property type="term" value="P:CAAX-box protein maturation"/>
    <property type="evidence" value="ECO:0007669"/>
    <property type="project" value="UniProtKB-ARBA"/>
</dbReference>
<evidence type="ECO:0000313" key="3">
    <source>
        <dbReference type="EMBL" id="TCV97282.1"/>
    </source>
</evidence>
<dbReference type="Pfam" id="PF02517">
    <property type="entry name" value="Rce1-like"/>
    <property type="match status" value="1"/>
</dbReference>
<comment type="caution">
    <text evidence="3">The sequence shown here is derived from an EMBL/GenBank/DDBJ whole genome shotgun (WGS) entry which is preliminary data.</text>
</comment>
<dbReference type="RefSeq" id="WP_132141361.1">
    <property type="nucleotide sequence ID" value="NZ_SMCS01000001.1"/>
</dbReference>
<feature type="transmembrane region" description="Helical" evidence="1">
    <location>
        <begin position="328"/>
        <end position="354"/>
    </location>
</feature>
<dbReference type="AlphaFoldDB" id="A0A4R3YXK9"/>
<proteinExistence type="predicted"/>
<feature type="transmembrane region" description="Helical" evidence="1">
    <location>
        <begin position="435"/>
        <end position="459"/>
    </location>
</feature>
<dbReference type="GO" id="GO:0004175">
    <property type="term" value="F:endopeptidase activity"/>
    <property type="evidence" value="ECO:0007669"/>
    <property type="project" value="UniProtKB-ARBA"/>
</dbReference>
<dbReference type="InterPro" id="IPR003675">
    <property type="entry name" value="Rce1/LyrA-like_dom"/>
</dbReference>
<organism evidence="3 4">
    <name type="scientific">Luteibacter rhizovicinus</name>
    <dbReference type="NCBI Taxonomy" id="242606"/>
    <lineage>
        <taxon>Bacteria</taxon>
        <taxon>Pseudomonadati</taxon>
        <taxon>Pseudomonadota</taxon>
        <taxon>Gammaproteobacteria</taxon>
        <taxon>Lysobacterales</taxon>
        <taxon>Rhodanobacteraceae</taxon>
        <taxon>Luteibacter</taxon>
    </lineage>
</organism>
<dbReference type="OrthoDB" id="5946873at2"/>
<evidence type="ECO:0000313" key="4">
    <source>
        <dbReference type="Proteomes" id="UP000295645"/>
    </source>
</evidence>
<feature type="transmembrane region" description="Helical" evidence="1">
    <location>
        <begin position="303"/>
        <end position="321"/>
    </location>
</feature>
<feature type="transmembrane region" description="Helical" evidence="1">
    <location>
        <begin position="395"/>
        <end position="415"/>
    </location>
</feature>
<protein>
    <recommendedName>
        <fullName evidence="2">CAAX prenyl protease 2/Lysostaphin resistance protein A-like domain-containing protein</fullName>
    </recommendedName>
</protein>
<dbReference type="EMBL" id="SMCS01000001">
    <property type="protein sequence ID" value="TCV97282.1"/>
    <property type="molecule type" value="Genomic_DNA"/>
</dbReference>
<evidence type="ECO:0000259" key="2">
    <source>
        <dbReference type="Pfam" id="PF02517"/>
    </source>
</evidence>
<feature type="domain" description="CAAX prenyl protease 2/Lysostaphin resistance protein A-like" evidence="2">
    <location>
        <begin position="379"/>
        <end position="446"/>
    </location>
</feature>
<sequence length="470" mass="50033">MRIGRATALIVALLFAAGTLALLPRLAAWVVGRDVVAQSERERSAYEHGRSPWEWTFRSADDLVAGRVFGHASVAGGTEGLALTGGDGSPVELGLPLIRAVDLTQLPRLRLDMSAPPGTSLRFAVRERLDGPKVTTDAATFGPDTAPLVVPLSGLSWKDEQGHDTAAPTRAAMFRLVLPMAPGAAITLRTATFQPGSPPAPELTRTVALPPASDAETLLRWRDTLWEGQPTTMFGPATTRLPVTAVNAGYRDWIALALYLAGLLWLSWRPPVSRPGKTLEAVAGVLGPLWLIAGMRLDAHPSVPAAVCFAAGIVFAGALAGRRRLPPWTWLGSPIAIALPLLAIPAATLLVALLGHAPVWPPAGRIFLYVGWALLQQWLMLAVTAALLDRLLPRPLTLLVTALTFALLHTPNGSLMQLCFIAELGWAWCFLRYRALLPVALAHAASAVLLQAGLAGGVLRSLEVSARFLN</sequence>
<dbReference type="Proteomes" id="UP000295645">
    <property type="component" value="Unassembled WGS sequence"/>
</dbReference>
<feature type="transmembrane region" description="Helical" evidence="1">
    <location>
        <begin position="366"/>
        <end position="388"/>
    </location>
</feature>
<accession>A0A4R3YXK9</accession>
<reference evidence="3 4" key="1">
    <citation type="submission" date="2019-03" db="EMBL/GenBank/DDBJ databases">
        <title>Above-ground endophytic microbial communities from plants in different locations in the United States.</title>
        <authorList>
            <person name="Frank C."/>
        </authorList>
    </citation>
    <scope>NUCLEOTIDE SEQUENCE [LARGE SCALE GENOMIC DNA]</scope>
    <source>
        <strain evidence="3 4">LP_13_YM</strain>
    </source>
</reference>
<keyword evidence="1" id="KW-0812">Transmembrane</keyword>
<name>A0A4R3YXK9_9GAMM</name>
<gene>
    <name evidence="3" type="ORF">EC912_101282</name>
</gene>
<keyword evidence="4" id="KW-1185">Reference proteome</keyword>
<keyword evidence="1" id="KW-1133">Transmembrane helix</keyword>